<dbReference type="EMBL" id="CP023777">
    <property type="protein sequence ID" value="ATL47160.1"/>
    <property type="molecule type" value="Genomic_DNA"/>
</dbReference>
<proteinExistence type="predicted"/>
<dbReference type="OrthoDB" id="2575320at2"/>
<name>A0A291QT64_9BACT</name>
<protein>
    <submittedName>
        <fullName evidence="1">Uncharacterized protein</fullName>
    </submittedName>
</protein>
<keyword evidence="2" id="KW-1185">Reference proteome</keyword>
<evidence type="ECO:0000313" key="1">
    <source>
        <dbReference type="EMBL" id="ATL47160.1"/>
    </source>
</evidence>
<reference evidence="1 2" key="1">
    <citation type="submission" date="2017-10" db="EMBL/GenBank/DDBJ databases">
        <title>Paenichitinophaga pekingensis gen. nov., sp. nov., isolated from activated sludge.</title>
        <authorList>
            <person name="Jin D."/>
            <person name="Kong X."/>
            <person name="Deng Y."/>
            <person name="Bai Z."/>
        </authorList>
    </citation>
    <scope>NUCLEOTIDE SEQUENCE [LARGE SCALE GENOMIC DNA]</scope>
    <source>
        <strain evidence="1 2">13</strain>
    </source>
</reference>
<organism evidence="1 2">
    <name type="scientific">Chitinophaga caeni</name>
    <dbReference type="NCBI Taxonomy" id="2029983"/>
    <lineage>
        <taxon>Bacteria</taxon>
        <taxon>Pseudomonadati</taxon>
        <taxon>Bacteroidota</taxon>
        <taxon>Chitinophagia</taxon>
        <taxon>Chitinophagales</taxon>
        <taxon>Chitinophagaceae</taxon>
        <taxon>Chitinophaga</taxon>
    </lineage>
</organism>
<gene>
    <name evidence="1" type="ORF">COR50_08170</name>
</gene>
<evidence type="ECO:0000313" key="2">
    <source>
        <dbReference type="Proteomes" id="UP000220133"/>
    </source>
</evidence>
<sequence>MARAFELNSNEWELVTDASIIYRKNSIVEKAIGLMGEIQRAMEGQAITKDFPFPGKCLQYGAKISRGERYLALPYVILDYPRLFKGEAIFAFRTMFWWGQYFSITLLLAGEIKDRFTPGLLNMQQFLADEGFYICIHESPWHHHFESSNYRKISEVPAEAWGELIMASRFIKLAQPYGLGDWGKMLDFTVHAYAALLTRLDDSQRIIESVPDPVE</sequence>
<dbReference type="Proteomes" id="UP000220133">
    <property type="component" value="Chromosome"/>
</dbReference>
<accession>A0A291QT64</accession>
<dbReference type="KEGG" id="cbae:COR50_08170"/>
<dbReference type="RefSeq" id="WP_098193542.1">
    <property type="nucleotide sequence ID" value="NZ_CP023777.1"/>
</dbReference>
<dbReference type="AlphaFoldDB" id="A0A291QT64"/>